<keyword evidence="2" id="KW-1185">Reference proteome</keyword>
<organism evidence="1 2">
    <name type="scientific">Arcobacter caeni</name>
    <dbReference type="NCBI Taxonomy" id="1912877"/>
    <lineage>
        <taxon>Bacteria</taxon>
        <taxon>Pseudomonadati</taxon>
        <taxon>Campylobacterota</taxon>
        <taxon>Epsilonproteobacteria</taxon>
        <taxon>Campylobacterales</taxon>
        <taxon>Arcobacteraceae</taxon>
        <taxon>Arcobacter</taxon>
    </lineage>
</organism>
<dbReference type="PANTHER" id="PTHR30217:SF10">
    <property type="entry name" value="23S RRNA 5-HYDROXYCYTIDINE C2501 SYNTHASE"/>
    <property type="match status" value="1"/>
</dbReference>
<dbReference type="Proteomes" id="UP000251135">
    <property type="component" value="Unassembled WGS sequence"/>
</dbReference>
<reference evidence="1 2" key="1">
    <citation type="submission" date="2017-02" db="EMBL/GenBank/DDBJ databases">
        <title>Arcobacter caeni sp. nov, a new Arcobacter species isolated from reclaimed water.</title>
        <authorList>
            <person name="Figueras M.J."/>
            <person name="Perez-Cataluna A."/>
            <person name="Salas-Masso N."/>
        </authorList>
    </citation>
    <scope>NUCLEOTIDE SEQUENCE [LARGE SCALE GENOMIC DNA]</scope>
    <source>
        <strain evidence="1 2">RW17-10</strain>
    </source>
</reference>
<dbReference type="OrthoDB" id="9807498at2"/>
<dbReference type="EMBL" id="MUXE01000002">
    <property type="protein sequence ID" value="PUE66041.1"/>
    <property type="molecule type" value="Genomic_DNA"/>
</dbReference>
<dbReference type="InterPro" id="IPR001539">
    <property type="entry name" value="Peptidase_U32"/>
</dbReference>
<evidence type="ECO:0008006" key="3">
    <source>
        <dbReference type="Google" id="ProtNLM"/>
    </source>
</evidence>
<accession>A0A363D402</accession>
<dbReference type="AlphaFoldDB" id="A0A363D402"/>
<evidence type="ECO:0000313" key="1">
    <source>
        <dbReference type="EMBL" id="PUE66041.1"/>
    </source>
</evidence>
<protein>
    <recommendedName>
        <fullName evidence="3">U32 family peptidase</fullName>
    </recommendedName>
</protein>
<dbReference type="RefSeq" id="WP_108557951.1">
    <property type="nucleotide sequence ID" value="NZ_MUXE01000002.1"/>
</dbReference>
<dbReference type="Pfam" id="PF01136">
    <property type="entry name" value="Peptidase_U32"/>
    <property type="match status" value="1"/>
</dbReference>
<evidence type="ECO:0000313" key="2">
    <source>
        <dbReference type="Proteomes" id="UP000251135"/>
    </source>
</evidence>
<gene>
    <name evidence="1" type="ORF">B0174_01885</name>
</gene>
<dbReference type="PANTHER" id="PTHR30217">
    <property type="entry name" value="PEPTIDASE U32 FAMILY"/>
    <property type="match status" value="1"/>
</dbReference>
<sequence length="325" mass="37230">MTEILAPAGSLEMAIAAIDAGADAVYAGPKGWSRRPMESEVNDDEIEQMIEYANKFNKKIKIVVNTYPTPFEMALFIKKVTKFHNMGASGFIVTDVGIVKLLRDKFPNTQIHVSIGAGVSNALDVKFFEEMGADVIVLPFRWNTDEFEKIKEISNITLEAFLYNTIKTGKICPGNCIMSSFFQYRDWFKEEEKTNEYGSANRGSKECYRICQVPWEINDNAKESKSILKQDTNLIQEQLVDFINCGVKVFKISGRERPIETICKVIKFYKKVITQIENGIIKDLSSYTKELEDLRYEWNKQKQKRVAVLMNKAKSYRNMEGVKKL</sequence>
<dbReference type="SUPFAM" id="SSF51366">
    <property type="entry name" value="Ribulose-phoshate binding barrel"/>
    <property type="match status" value="1"/>
</dbReference>
<dbReference type="InterPro" id="IPR051454">
    <property type="entry name" value="RNA/ubiquinone_mod_enzymes"/>
</dbReference>
<comment type="caution">
    <text evidence="1">The sequence shown here is derived from an EMBL/GenBank/DDBJ whole genome shotgun (WGS) entry which is preliminary data.</text>
</comment>
<dbReference type="InterPro" id="IPR011060">
    <property type="entry name" value="RibuloseP-bd_barrel"/>
</dbReference>
<name>A0A363D402_9BACT</name>
<proteinExistence type="predicted"/>